<dbReference type="Proteomes" id="UP000324091">
    <property type="component" value="Chromosome 11"/>
</dbReference>
<comment type="caution">
    <text evidence="2">The sequence shown here is derived from an EMBL/GenBank/DDBJ whole genome shotgun (WGS) entry which is preliminary data.</text>
</comment>
<evidence type="ECO:0000256" key="1">
    <source>
        <dbReference type="SAM" id="MobiDB-lite"/>
    </source>
</evidence>
<proteinExistence type="predicted"/>
<evidence type="ECO:0000313" key="3">
    <source>
        <dbReference type="Proteomes" id="UP000324091"/>
    </source>
</evidence>
<feature type="compositionally biased region" description="Polar residues" evidence="1">
    <location>
        <begin position="12"/>
        <end position="21"/>
    </location>
</feature>
<reference evidence="2 3" key="1">
    <citation type="submission" date="2019-04" db="EMBL/GenBank/DDBJ databases">
        <title>Chromosome genome assembly for Takifugu flavidus.</title>
        <authorList>
            <person name="Xiao S."/>
        </authorList>
    </citation>
    <scope>NUCLEOTIDE SEQUENCE [LARGE SCALE GENOMIC DNA]</scope>
    <source>
        <strain evidence="2">HTHZ2018</strain>
        <tissue evidence="2">Muscle</tissue>
    </source>
</reference>
<organism evidence="2 3">
    <name type="scientific">Takifugu flavidus</name>
    <name type="common">sansaifugu</name>
    <dbReference type="NCBI Taxonomy" id="433684"/>
    <lineage>
        <taxon>Eukaryota</taxon>
        <taxon>Metazoa</taxon>
        <taxon>Chordata</taxon>
        <taxon>Craniata</taxon>
        <taxon>Vertebrata</taxon>
        <taxon>Euteleostomi</taxon>
        <taxon>Actinopterygii</taxon>
        <taxon>Neopterygii</taxon>
        <taxon>Teleostei</taxon>
        <taxon>Neoteleostei</taxon>
        <taxon>Acanthomorphata</taxon>
        <taxon>Eupercaria</taxon>
        <taxon>Tetraodontiformes</taxon>
        <taxon>Tetradontoidea</taxon>
        <taxon>Tetraodontidae</taxon>
        <taxon>Takifugu</taxon>
    </lineage>
</organism>
<accession>A0A5C6PEQ2</accession>
<feature type="region of interest" description="Disordered" evidence="1">
    <location>
        <begin position="1"/>
        <end position="21"/>
    </location>
</feature>
<sequence length="77" mass="8615">MSGPKASVCGPASTSELGDRNLCSSATMQMVRTADTNELDKLIFRESDNDRKVVLQLEKKLFSYVNQDVFRENNGTR</sequence>
<dbReference type="EMBL" id="RHFK02000003">
    <property type="protein sequence ID" value="TWW78003.1"/>
    <property type="molecule type" value="Genomic_DNA"/>
</dbReference>
<dbReference type="AlphaFoldDB" id="A0A5C6PEQ2"/>
<evidence type="ECO:0000313" key="2">
    <source>
        <dbReference type="EMBL" id="TWW78003.1"/>
    </source>
</evidence>
<gene>
    <name evidence="2" type="ORF">D4764_11G0001240</name>
</gene>
<name>A0A5C6PEQ2_9TELE</name>
<keyword evidence="3" id="KW-1185">Reference proteome</keyword>
<protein>
    <submittedName>
        <fullName evidence="2">Type I inositol 1,4,5-trisphosphate 5-phosphatase</fullName>
    </submittedName>
</protein>